<organism evidence="1 2">
    <name type="scientific">Dyadobacter helix</name>
    <dbReference type="NCBI Taxonomy" id="2822344"/>
    <lineage>
        <taxon>Bacteria</taxon>
        <taxon>Pseudomonadati</taxon>
        <taxon>Bacteroidota</taxon>
        <taxon>Cytophagia</taxon>
        <taxon>Cytophagales</taxon>
        <taxon>Spirosomataceae</taxon>
        <taxon>Dyadobacter</taxon>
    </lineage>
</organism>
<protein>
    <submittedName>
        <fullName evidence="1">Uncharacterized protein</fullName>
    </submittedName>
</protein>
<comment type="caution">
    <text evidence="1">The sequence shown here is derived from an EMBL/GenBank/DDBJ whole genome shotgun (WGS) entry which is preliminary data.</text>
</comment>
<accession>A0A916JHW5</accession>
<proteinExistence type="predicted"/>
<dbReference type="EMBL" id="CAJRAF010000004">
    <property type="protein sequence ID" value="CAG5016676.1"/>
    <property type="molecule type" value="Genomic_DNA"/>
</dbReference>
<reference evidence="1" key="1">
    <citation type="submission" date="2021-04" db="EMBL/GenBank/DDBJ databases">
        <authorList>
            <person name="Rodrigo-Torres L."/>
            <person name="Arahal R. D."/>
            <person name="Lucena T."/>
        </authorList>
    </citation>
    <scope>NUCLEOTIDE SEQUENCE</scope>
    <source>
        <strain evidence="1">CECT 9275</strain>
    </source>
</reference>
<gene>
    <name evidence="1" type="ORF">DYBT9275_05606</name>
</gene>
<evidence type="ECO:0000313" key="1">
    <source>
        <dbReference type="EMBL" id="CAG5016676.1"/>
    </source>
</evidence>
<evidence type="ECO:0000313" key="2">
    <source>
        <dbReference type="Proteomes" id="UP000680038"/>
    </source>
</evidence>
<dbReference type="AlphaFoldDB" id="A0A916JHW5"/>
<keyword evidence="2" id="KW-1185">Reference proteome</keyword>
<dbReference type="Proteomes" id="UP000680038">
    <property type="component" value="Unassembled WGS sequence"/>
</dbReference>
<name>A0A916JHW5_9BACT</name>
<sequence length="93" mass="10076">MKKLLKSTVPLVAMLGLFFLTNCKKDSVLNPQNCSNSAEKASTAATNYGTNPTKANCEAYKNAVKDLFKSCPTYYTGATKDALDEFLAEPCPN</sequence>
<dbReference type="RefSeq" id="WP_215241975.1">
    <property type="nucleotide sequence ID" value="NZ_CAJRAF010000004.1"/>
</dbReference>